<name>A0ABT7WKQ7_9GAMM</name>
<proteinExistence type="predicted"/>
<evidence type="ECO:0000313" key="2">
    <source>
        <dbReference type="Proteomes" id="UP001168524"/>
    </source>
</evidence>
<dbReference type="EMBL" id="JAUDZE010000001">
    <property type="protein sequence ID" value="MDN0013159.1"/>
    <property type="molecule type" value="Genomic_DNA"/>
</dbReference>
<evidence type="ECO:0000313" key="1">
    <source>
        <dbReference type="EMBL" id="MDN0013159.1"/>
    </source>
</evidence>
<dbReference type="Proteomes" id="UP001168524">
    <property type="component" value="Unassembled WGS sequence"/>
</dbReference>
<gene>
    <name evidence="1" type="ORF">QTA56_02755</name>
</gene>
<reference evidence="1" key="1">
    <citation type="submission" date="2023-06" db="EMBL/GenBank/DDBJ databases">
        <title>Two novel species of Acinetobacter isolated from motorbike repairing workshop in Vietnam.</title>
        <authorList>
            <person name="Le N.T.T."/>
        </authorList>
    </citation>
    <scope>NUCLEOTIDE SEQUENCE</scope>
    <source>
        <strain evidence="1">VNH17</strain>
    </source>
</reference>
<organism evidence="1 2">
    <name type="scientific">Acinetobacter thutiue</name>
    <dbReference type="NCBI Taxonomy" id="2998078"/>
    <lineage>
        <taxon>Bacteria</taxon>
        <taxon>Pseudomonadati</taxon>
        <taxon>Pseudomonadota</taxon>
        <taxon>Gammaproteobacteria</taxon>
        <taxon>Moraxellales</taxon>
        <taxon>Moraxellaceae</taxon>
        <taxon>Acinetobacter</taxon>
    </lineage>
</organism>
<comment type="caution">
    <text evidence="1">The sequence shown here is derived from an EMBL/GenBank/DDBJ whole genome shotgun (WGS) entry which is preliminary data.</text>
</comment>
<keyword evidence="2" id="KW-1185">Reference proteome</keyword>
<protein>
    <recommendedName>
        <fullName evidence="3">Transposase</fullName>
    </recommendedName>
</protein>
<dbReference type="RefSeq" id="WP_267979427.1">
    <property type="nucleotide sequence ID" value="NZ_JAPQKF010000001.1"/>
</dbReference>
<sequence length="67" mass="7972">MTDVYACASFEMINNLQTCVQYIQIHQSWLDELNNLTRAQANGIITEAITFWLLCWGYRELLQFIRR</sequence>
<evidence type="ECO:0008006" key="3">
    <source>
        <dbReference type="Google" id="ProtNLM"/>
    </source>
</evidence>
<accession>A0ABT7WKQ7</accession>